<keyword evidence="3" id="KW-1185">Reference proteome</keyword>
<dbReference type="OrthoDB" id="6065175at2759"/>
<sequence length="352" mass="40313">MSHTDLCDVDATSSGVFLETTITNLPDVVLSSIFQHLFWKEKIMAVEAFPAWNRILDSSLAWKHFVNDRNYPHSFEALKSTNYLSEEITCIAQYGQFFTHAVIWLKDFLPPDNPEESDFHLLEALETHCFHLKSLVIYHPPAISSSSFIRSGALYIQPLKKMFSFLPSLQLSLYRLLYFCKGSEAGVFNLLHFYHTHNVLQKVACLDFSYGLRLASSVRPMNCLVYCTSLRVLKCPIQYLDTLILQQLLEFSLRELYVISDDHTFSLNYDEESAIEWHALQLIPGRNLKAADIYGATLEHIAFMEADWNPPVTFSGLDDLPTNIQYMVTKVCADCAAKPPSCIYVHSTWRLD</sequence>
<reference evidence="2 3" key="1">
    <citation type="submission" date="2018-04" db="EMBL/GenBank/DDBJ databases">
        <title>The genome of golden apple snail Pomacea canaliculata provides insight into stress tolerance and invasive adaptation.</title>
        <authorList>
            <person name="Liu C."/>
            <person name="Liu B."/>
            <person name="Ren Y."/>
            <person name="Zhang Y."/>
            <person name="Wang H."/>
            <person name="Li S."/>
            <person name="Jiang F."/>
            <person name="Yin L."/>
            <person name="Zhang G."/>
            <person name="Qian W."/>
            <person name="Fan W."/>
        </authorList>
    </citation>
    <scope>NUCLEOTIDE SEQUENCE [LARGE SCALE GENOMIC DNA]</scope>
    <source>
        <strain evidence="2">SZHN2017</strain>
        <tissue evidence="2">Muscle</tissue>
    </source>
</reference>
<evidence type="ECO:0000313" key="3">
    <source>
        <dbReference type="Proteomes" id="UP000245119"/>
    </source>
</evidence>
<dbReference type="PROSITE" id="PS50181">
    <property type="entry name" value="FBOX"/>
    <property type="match status" value="1"/>
</dbReference>
<evidence type="ECO:0000313" key="2">
    <source>
        <dbReference type="EMBL" id="PVD21831.1"/>
    </source>
</evidence>
<dbReference type="InterPro" id="IPR001810">
    <property type="entry name" value="F-box_dom"/>
</dbReference>
<name>A0A2T7NL01_POMCA</name>
<dbReference type="AlphaFoldDB" id="A0A2T7NL01"/>
<dbReference type="EMBL" id="PZQS01000011">
    <property type="protein sequence ID" value="PVD21831.1"/>
    <property type="molecule type" value="Genomic_DNA"/>
</dbReference>
<dbReference type="Proteomes" id="UP000245119">
    <property type="component" value="Linkage Group LG11"/>
</dbReference>
<accession>A0A2T7NL01</accession>
<protein>
    <recommendedName>
        <fullName evidence="1">F-box domain-containing protein</fullName>
    </recommendedName>
</protein>
<evidence type="ECO:0000259" key="1">
    <source>
        <dbReference type="PROSITE" id="PS50181"/>
    </source>
</evidence>
<organism evidence="2 3">
    <name type="scientific">Pomacea canaliculata</name>
    <name type="common">Golden apple snail</name>
    <dbReference type="NCBI Taxonomy" id="400727"/>
    <lineage>
        <taxon>Eukaryota</taxon>
        <taxon>Metazoa</taxon>
        <taxon>Spiralia</taxon>
        <taxon>Lophotrochozoa</taxon>
        <taxon>Mollusca</taxon>
        <taxon>Gastropoda</taxon>
        <taxon>Caenogastropoda</taxon>
        <taxon>Architaenioglossa</taxon>
        <taxon>Ampullarioidea</taxon>
        <taxon>Ampullariidae</taxon>
        <taxon>Pomacea</taxon>
    </lineage>
</organism>
<gene>
    <name evidence="2" type="ORF">C0Q70_17633</name>
</gene>
<proteinExistence type="predicted"/>
<comment type="caution">
    <text evidence="2">The sequence shown here is derived from an EMBL/GenBank/DDBJ whole genome shotgun (WGS) entry which is preliminary data.</text>
</comment>
<feature type="domain" description="F-box" evidence="1">
    <location>
        <begin position="19"/>
        <end position="65"/>
    </location>
</feature>